<evidence type="ECO:0000313" key="3">
    <source>
        <dbReference type="Proteomes" id="UP000028500"/>
    </source>
</evidence>
<evidence type="ECO:0000256" key="1">
    <source>
        <dbReference type="SAM" id="Phobius"/>
    </source>
</evidence>
<accession>A0A077P9S9</accession>
<protein>
    <submittedName>
        <fullName evidence="2">Uncharacterized protein</fullName>
    </submittedName>
</protein>
<name>A0A077P9S9_XENBV</name>
<reference evidence="2" key="1">
    <citation type="submission" date="2013-07" db="EMBL/GenBank/DDBJ databases">
        <title>Sub-species coevolution in mutualistic symbiosis.</title>
        <authorList>
            <person name="Murfin K."/>
            <person name="Klassen J."/>
            <person name="Lee M."/>
            <person name="Forst S."/>
            <person name="Stock P."/>
            <person name="Goodrich-Blair H."/>
        </authorList>
    </citation>
    <scope>NUCLEOTIDE SEQUENCE [LARGE SCALE GENOMIC DNA]</scope>
    <source>
        <strain evidence="2">Kraussei Quebec</strain>
    </source>
</reference>
<dbReference type="AlphaFoldDB" id="A0A077P9S9"/>
<sequence length="121" mass="13505">MGSSRWLGSYLLDVLFGSETHSLFNLAGLQNTSDDLIMVLVLVLVLVMGMRLIVLPMFWLGALTCGANGRYEWFSVCLNSSSTGLKILRGWRVAYTVPNHFYDSRISRYKGQGEAVTSHPE</sequence>
<comment type="caution">
    <text evidence="2">The sequence shown here is derived from an EMBL/GenBank/DDBJ whole genome shotgun (WGS) entry which is preliminary data.</text>
</comment>
<keyword evidence="1" id="KW-0472">Membrane</keyword>
<dbReference type="Proteomes" id="UP000028500">
    <property type="component" value="Unassembled WGS sequence"/>
</dbReference>
<dbReference type="EMBL" id="CBSY010000215">
    <property type="protein sequence ID" value="CDH21140.1"/>
    <property type="molecule type" value="Genomic_DNA"/>
</dbReference>
<keyword evidence="1" id="KW-1133">Transmembrane helix</keyword>
<gene>
    <name evidence="2" type="ORF">XBKQ1_2920008</name>
</gene>
<organism evidence="2 3">
    <name type="scientific">Xenorhabdus bovienii str. kraussei Quebec</name>
    <dbReference type="NCBI Taxonomy" id="1398203"/>
    <lineage>
        <taxon>Bacteria</taxon>
        <taxon>Pseudomonadati</taxon>
        <taxon>Pseudomonadota</taxon>
        <taxon>Gammaproteobacteria</taxon>
        <taxon>Enterobacterales</taxon>
        <taxon>Morganellaceae</taxon>
        <taxon>Xenorhabdus</taxon>
    </lineage>
</organism>
<proteinExistence type="predicted"/>
<keyword evidence="3" id="KW-1185">Reference proteome</keyword>
<dbReference type="HOGENOM" id="CLU_2037163_0_0_6"/>
<evidence type="ECO:0000313" key="2">
    <source>
        <dbReference type="EMBL" id="CDH21140.1"/>
    </source>
</evidence>
<keyword evidence="1" id="KW-0812">Transmembrane</keyword>
<feature type="transmembrane region" description="Helical" evidence="1">
    <location>
        <begin position="36"/>
        <end position="60"/>
    </location>
</feature>